<evidence type="ECO:0000256" key="1">
    <source>
        <dbReference type="ARBA" id="ARBA00001961"/>
    </source>
</evidence>
<dbReference type="GO" id="GO:0005783">
    <property type="term" value="C:endoplasmic reticulum"/>
    <property type="evidence" value="ECO:0007669"/>
    <property type="project" value="TreeGrafter"/>
</dbReference>
<dbReference type="GO" id="GO:0031418">
    <property type="term" value="F:L-ascorbic acid binding"/>
    <property type="evidence" value="ECO:0007669"/>
    <property type="project" value="InterPro"/>
</dbReference>
<evidence type="ECO:0000256" key="5">
    <source>
        <dbReference type="ARBA" id="ARBA00023004"/>
    </source>
</evidence>
<comment type="caution">
    <text evidence="8">The sequence shown here is derived from an EMBL/GenBank/DDBJ whole genome shotgun (WGS) entry which is preliminary data.</text>
</comment>
<dbReference type="InterPro" id="IPR044862">
    <property type="entry name" value="Pro_4_hyd_alph_FE2OG_OXY"/>
</dbReference>
<evidence type="ECO:0000256" key="6">
    <source>
        <dbReference type="SAM" id="MobiDB-lite"/>
    </source>
</evidence>
<reference evidence="8 9" key="1">
    <citation type="journal article" date="2024" name="Science">
        <title>Giant polyketide synthase enzymes in the biosynthesis of giant marine polyether toxins.</title>
        <authorList>
            <person name="Fallon T.R."/>
            <person name="Shende V.V."/>
            <person name="Wierzbicki I.H."/>
            <person name="Pendleton A.L."/>
            <person name="Watervoot N.F."/>
            <person name="Auber R.P."/>
            <person name="Gonzalez D.J."/>
            <person name="Wisecaver J.H."/>
            <person name="Moore B.S."/>
        </authorList>
    </citation>
    <scope>NUCLEOTIDE SEQUENCE [LARGE SCALE GENOMIC DNA]</scope>
    <source>
        <strain evidence="8 9">12B1</strain>
    </source>
</reference>
<evidence type="ECO:0000256" key="3">
    <source>
        <dbReference type="ARBA" id="ARBA00022964"/>
    </source>
</evidence>
<dbReference type="PANTHER" id="PTHR10869:SF236">
    <property type="entry name" value="PROLYL 4-HYDROXYLASE ALPHA SUBUNIT DOMAIN-CONTAINING PROTEIN"/>
    <property type="match status" value="1"/>
</dbReference>
<evidence type="ECO:0000256" key="2">
    <source>
        <dbReference type="ARBA" id="ARBA00022723"/>
    </source>
</evidence>
<dbReference type="AlphaFoldDB" id="A0AB34JTT3"/>
<evidence type="ECO:0000313" key="9">
    <source>
        <dbReference type="Proteomes" id="UP001515480"/>
    </source>
</evidence>
<dbReference type="GO" id="GO:0004656">
    <property type="term" value="F:procollagen-proline 4-dioxygenase activity"/>
    <property type="evidence" value="ECO:0007669"/>
    <property type="project" value="TreeGrafter"/>
</dbReference>
<dbReference type="Gene3D" id="2.60.120.620">
    <property type="entry name" value="q2cbj1_9rhob like domain"/>
    <property type="match status" value="1"/>
</dbReference>
<keyword evidence="3" id="KW-0223">Dioxygenase</keyword>
<keyword evidence="2" id="KW-0479">Metal-binding</keyword>
<dbReference type="GO" id="GO:0005506">
    <property type="term" value="F:iron ion binding"/>
    <property type="evidence" value="ECO:0007669"/>
    <property type="project" value="InterPro"/>
</dbReference>
<organism evidence="8 9">
    <name type="scientific">Prymnesium parvum</name>
    <name type="common">Toxic golden alga</name>
    <dbReference type="NCBI Taxonomy" id="97485"/>
    <lineage>
        <taxon>Eukaryota</taxon>
        <taxon>Haptista</taxon>
        <taxon>Haptophyta</taxon>
        <taxon>Prymnesiophyceae</taxon>
        <taxon>Prymnesiales</taxon>
        <taxon>Prymnesiaceae</taxon>
        <taxon>Prymnesium</taxon>
    </lineage>
</organism>
<dbReference type="InterPro" id="IPR045054">
    <property type="entry name" value="P4HA-like"/>
</dbReference>
<dbReference type="Pfam" id="PF13640">
    <property type="entry name" value="2OG-FeII_Oxy_3"/>
    <property type="match status" value="1"/>
</dbReference>
<keyword evidence="9" id="KW-1185">Reference proteome</keyword>
<dbReference type="PANTHER" id="PTHR10869">
    <property type="entry name" value="PROLYL 4-HYDROXYLASE ALPHA SUBUNIT"/>
    <property type="match status" value="1"/>
</dbReference>
<dbReference type="SMART" id="SM00702">
    <property type="entry name" value="P4Hc"/>
    <property type="match status" value="1"/>
</dbReference>
<evidence type="ECO:0000259" key="7">
    <source>
        <dbReference type="SMART" id="SM00702"/>
    </source>
</evidence>
<accession>A0AB34JTT3</accession>
<gene>
    <name evidence="8" type="ORF">AB1Y20_019953</name>
</gene>
<name>A0AB34JTT3_PRYPA</name>
<dbReference type="EMBL" id="JBGBPQ010000004">
    <property type="protein sequence ID" value="KAL1525080.1"/>
    <property type="molecule type" value="Genomic_DNA"/>
</dbReference>
<evidence type="ECO:0000313" key="8">
    <source>
        <dbReference type="EMBL" id="KAL1525080.1"/>
    </source>
</evidence>
<feature type="region of interest" description="Disordered" evidence="6">
    <location>
        <begin position="1"/>
        <end position="25"/>
    </location>
</feature>
<proteinExistence type="predicted"/>
<evidence type="ECO:0000256" key="4">
    <source>
        <dbReference type="ARBA" id="ARBA00023002"/>
    </source>
</evidence>
<protein>
    <recommendedName>
        <fullName evidence="7">Prolyl 4-hydroxylase alpha subunit domain-containing protein</fullName>
    </recommendedName>
</protein>
<dbReference type="InterPro" id="IPR006620">
    <property type="entry name" value="Pro_4_hyd_alph"/>
</dbReference>
<keyword evidence="5" id="KW-0408">Iron</keyword>
<feature type="domain" description="Prolyl 4-hydroxylase alpha subunit" evidence="7">
    <location>
        <begin position="90"/>
        <end position="278"/>
    </location>
</feature>
<keyword evidence="4" id="KW-0560">Oxidoreductase</keyword>
<comment type="cofactor">
    <cofactor evidence="1">
        <name>L-ascorbate</name>
        <dbReference type="ChEBI" id="CHEBI:38290"/>
    </cofactor>
</comment>
<dbReference type="Proteomes" id="UP001515480">
    <property type="component" value="Unassembled WGS sequence"/>
</dbReference>
<sequence>MTKPSTPPSDDARHCVGKPPSALPSPVDLKSAKEYVYDSRVCVAIPGSPRIQPSQLEIKVQTRWAGLLNADAPTSLRTPHRKADSYCSNSRLLTVESVFSRDEAERLVQMADAIGFGRTNYPRMYRGNLRLITIDLSLSDAVWHRVSHLVPSSIESAGSTWDAVGLNECWRLAKYLPGDCFQAHCDDYFARNKDEKSFYTANIYLNDVPNQHGGATRFWEDMRASQSAKAGSGVQPIVSITPEAGLGVLFRQPPDEFLLHDGEKLRDGIKYLIRSDVMYRRRSAP</sequence>